<dbReference type="EMBL" id="GL945475">
    <property type="protein sequence ID" value="EGO03327.1"/>
    <property type="molecule type" value="Genomic_DNA"/>
</dbReference>
<proteinExistence type="predicted"/>
<protein>
    <recommendedName>
        <fullName evidence="4">RING-type domain-containing protein</fullName>
    </recommendedName>
</protein>
<dbReference type="InterPro" id="IPR034078">
    <property type="entry name" value="NFX1_fam"/>
</dbReference>
<feature type="compositionally biased region" description="Basic residues" evidence="1">
    <location>
        <begin position="25"/>
        <end position="36"/>
    </location>
</feature>
<dbReference type="Proteomes" id="UP000008063">
    <property type="component" value="Unassembled WGS sequence"/>
</dbReference>
<dbReference type="STRING" id="936435.F8PKJ3"/>
<feature type="compositionally biased region" description="Low complexity" evidence="1">
    <location>
        <begin position="1"/>
        <end position="17"/>
    </location>
</feature>
<dbReference type="GO" id="GO:0005634">
    <property type="term" value="C:nucleus"/>
    <property type="evidence" value="ECO:0007669"/>
    <property type="project" value="TreeGrafter"/>
</dbReference>
<feature type="compositionally biased region" description="Polar residues" evidence="1">
    <location>
        <begin position="121"/>
        <end position="140"/>
    </location>
</feature>
<dbReference type="GO" id="GO:0000977">
    <property type="term" value="F:RNA polymerase II transcription regulatory region sequence-specific DNA binding"/>
    <property type="evidence" value="ECO:0007669"/>
    <property type="project" value="TreeGrafter"/>
</dbReference>
<dbReference type="PANTHER" id="PTHR12360">
    <property type="entry name" value="NUCLEAR TRANSCRIPTION FACTOR, X-BOX BINDING 1 NFX1"/>
    <property type="match status" value="1"/>
</dbReference>
<dbReference type="AlphaFoldDB" id="F8PKJ3"/>
<dbReference type="GO" id="GO:0000122">
    <property type="term" value="P:negative regulation of transcription by RNA polymerase II"/>
    <property type="evidence" value="ECO:0007669"/>
    <property type="project" value="TreeGrafter"/>
</dbReference>
<keyword evidence="3" id="KW-1185">Reference proteome</keyword>
<organism evidence="3">
    <name type="scientific">Serpula lacrymans var. lacrymans (strain S7.3)</name>
    <name type="common">Dry rot fungus</name>
    <dbReference type="NCBI Taxonomy" id="936435"/>
    <lineage>
        <taxon>Eukaryota</taxon>
        <taxon>Fungi</taxon>
        <taxon>Dikarya</taxon>
        <taxon>Basidiomycota</taxon>
        <taxon>Agaricomycotina</taxon>
        <taxon>Agaricomycetes</taxon>
        <taxon>Agaricomycetidae</taxon>
        <taxon>Boletales</taxon>
        <taxon>Coniophorineae</taxon>
        <taxon>Serpulaceae</taxon>
        <taxon>Serpula</taxon>
    </lineage>
</organism>
<name>F8PKJ3_SERL3</name>
<evidence type="ECO:0000256" key="1">
    <source>
        <dbReference type="SAM" id="MobiDB-lite"/>
    </source>
</evidence>
<feature type="compositionally biased region" description="Polar residues" evidence="1">
    <location>
        <begin position="50"/>
        <end position="61"/>
    </location>
</feature>
<evidence type="ECO:0008006" key="4">
    <source>
        <dbReference type="Google" id="ProtNLM"/>
    </source>
</evidence>
<dbReference type="OMA" id="ARSHICK"/>
<feature type="region of interest" description="Disordered" evidence="1">
    <location>
        <begin position="1"/>
        <end position="193"/>
    </location>
</feature>
<dbReference type="PANTHER" id="PTHR12360:SF12">
    <property type="entry name" value="TRANSCRIPTIONAL REPRESSOR NF-X1"/>
    <property type="match status" value="1"/>
</dbReference>
<gene>
    <name evidence="2" type="ORF">SERLA73DRAFT_69215</name>
</gene>
<evidence type="ECO:0000313" key="2">
    <source>
        <dbReference type="EMBL" id="EGO03327.1"/>
    </source>
</evidence>
<dbReference type="HOGENOM" id="CLU_918783_0_0_1"/>
<dbReference type="GO" id="GO:0000981">
    <property type="term" value="F:DNA-binding transcription factor activity, RNA polymerase II-specific"/>
    <property type="evidence" value="ECO:0007669"/>
    <property type="project" value="TreeGrafter"/>
</dbReference>
<accession>F8PKJ3</accession>
<dbReference type="InParanoid" id="F8PKJ3"/>
<reference evidence="3" key="1">
    <citation type="journal article" date="2011" name="Science">
        <title>The plant cell wall-decomposing machinery underlies the functional diversity of forest fungi.</title>
        <authorList>
            <person name="Eastwood D.C."/>
            <person name="Floudas D."/>
            <person name="Binder M."/>
            <person name="Majcherczyk A."/>
            <person name="Schneider P."/>
            <person name="Aerts A."/>
            <person name="Asiegbu F.O."/>
            <person name="Baker S.E."/>
            <person name="Barry K."/>
            <person name="Bendiksby M."/>
            <person name="Blumentritt M."/>
            <person name="Coutinho P.M."/>
            <person name="Cullen D."/>
            <person name="de Vries R.P."/>
            <person name="Gathman A."/>
            <person name="Goodell B."/>
            <person name="Henrissat B."/>
            <person name="Ihrmark K."/>
            <person name="Kauserud H."/>
            <person name="Kohler A."/>
            <person name="LaButti K."/>
            <person name="Lapidus A."/>
            <person name="Lavin J.L."/>
            <person name="Lee Y.-H."/>
            <person name="Lindquist E."/>
            <person name="Lilly W."/>
            <person name="Lucas S."/>
            <person name="Morin E."/>
            <person name="Murat C."/>
            <person name="Oguiza J.A."/>
            <person name="Park J."/>
            <person name="Pisabarro A.G."/>
            <person name="Riley R."/>
            <person name="Rosling A."/>
            <person name="Salamov A."/>
            <person name="Schmidt O."/>
            <person name="Schmutz J."/>
            <person name="Skrede I."/>
            <person name="Stenlid J."/>
            <person name="Wiebenga A."/>
            <person name="Xie X."/>
            <person name="Kuees U."/>
            <person name="Hibbett D.S."/>
            <person name="Hoffmeister D."/>
            <person name="Hoegberg N."/>
            <person name="Martin F."/>
            <person name="Grigoriev I.V."/>
            <person name="Watkinson S.C."/>
        </authorList>
    </citation>
    <scope>NUCLEOTIDE SEQUENCE [LARGE SCALE GENOMIC DNA]</scope>
    <source>
        <strain evidence="3">strain S7.3</strain>
    </source>
</reference>
<evidence type="ECO:0000313" key="3">
    <source>
        <dbReference type="Proteomes" id="UP000008063"/>
    </source>
</evidence>
<feature type="compositionally biased region" description="Basic and acidic residues" evidence="1">
    <location>
        <begin position="66"/>
        <end position="83"/>
    </location>
</feature>
<sequence length="303" mass="33216">MEAATTTANTSSQNTVTPTGQQNPHPRRNTRNRYANRARNQTNQPGDSAGQPQDSSTSDNNRPPRKTGESQRPRRPPRSHDLPSRPVIAPHASSSNQQDVSREQSIESGAPRHTQNRGKLPTSNNAGETTSPATGETQSYPPTRPRTGRRGAKFGAGLTEPSEKTTDSPSSSITKKNHPKRKPSPPSARPDDLTSNLIHAMRTPPYPDCAICFSGIHPAQPTWSCSPSLILPQGTDSPQQNTPDNGTAQCCWTTFHLKCIRSWAAKSVKDLEDAWRARGETRKGEWRCPGCQFKREAVPTVYK</sequence>